<proteinExistence type="predicted"/>
<feature type="compositionally biased region" description="Low complexity" evidence="1">
    <location>
        <begin position="244"/>
        <end position="286"/>
    </location>
</feature>
<accession>A0A5N0V5J2</accession>
<evidence type="ECO:0000256" key="1">
    <source>
        <dbReference type="SAM" id="MobiDB-lite"/>
    </source>
</evidence>
<evidence type="ECO:0000313" key="3">
    <source>
        <dbReference type="Proteomes" id="UP000319769"/>
    </source>
</evidence>
<dbReference type="OrthoDB" id="3695206at2"/>
<feature type="compositionally biased region" description="Polar residues" evidence="1">
    <location>
        <begin position="389"/>
        <end position="398"/>
    </location>
</feature>
<dbReference type="Gene3D" id="1.20.1260.20">
    <property type="entry name" value="PPE superfamily"/>
    <property type="match status" value="1"/>
</dbReference>
<dbReference type="AlphaFoldDB" id="A0A5N0V5J2"/>
<dbReference type="EMBL" id="VMNW02000018">
    <property type="protein sequence ID" value="KAA9161074.1"/>
    <property type="molecule type" value="Genomic_DNA"/>
</dbReference>
<feature type="region of interest" description="Disordered" evidence="1">
    <location>
        <begin position="418"/>
        <end position="531"/>
    </location>
</feature>
<organism evidence="2 3">
    <name type="scientific">Amycolatopsis acidicola</name>
    <dbReference type="NCBI Taxonomy" id="2596893"/>
    <lineage>
        <taxon>Bacteria</taxon>
        <taxon>Bacillati</taxon>
        <taxon>Actinomycetota</taxon>
        <taxon>Actinomycetes</taxon>
        <taxon>Pseudonocardiales</taxon>
        <taxon>Pseudonocardiaceae</taxon>
        <taxon>Amycolatopsis</taxon>
    </lineage>
</organism>
<name>A0A5N0V5J2_9PSEU</name>
<feature type="compositionally biased region" description="Basic and acidic residues" evidence="1">
    <location>
        <begin position="521"/>
        <end position="531"/>
    </location>
</feature>
<comment type="caution">
    <text evidence="2">The sequence shown here is derived from an EMBL/GenBank/DDBJ whole genome shotgun (WGS) entry which is preliminary data.</text>
</comment>
<evidence type="ECO:0008006" key="4">
    <source>
        <dbReference type="Google" id="ProtNLM"/>
    </source>
</evidence>
<feature type="compositionally biased region" description="Basic and acidic residues" evidence="1">
    <location>
        <begin position="497"/>
        <end position="511"/>
    </location>
</feature>
<protein>
    <recommendedName>
        <fullName evidence="4">PPE domain-containing protein</fullName>
    </recommendedName>
</protein>
<gene>
    <name evidence="2" type="ORF">FPZ12_015025</name>
</gene>
<keyword evidence="3" id="KW-1185">Reference proteome</keyword>
<dbReference type="InterPro" id="IPR038332">
    <property type="entry name" value="PPE_sf"/>
</dbReference>
<evidence type="ECO:0000313" key="2">
    <source>
        <dbReference type="EMBL" id="KAA9161074.1"/>
    </source>
</evidence>
<sequence>MTTFDSSQYDIPTLIAKLRDQRFDGYDAESLAREVEKFRGGGGTASMGDAVDALKQIAGALSHTDTTLRDQLKALGVTWESKAGGQASAVLADQAGFSSDANTKVAQAAQLIFEQGEAFSRTKNKLPDPDALRQGGGTYSATDSLFSLFGFETDHAKAVRGSIEAQAQAIDALNDYAHDTGDYLSSSQPVGEPQSMETFASPGAAAQSVGTPSIQPVPPVSSVPDTSPTVAAGAKDAPVAHSTPVVHQAPVSSAPAASAPTPAMGIVAPSSGSSATAPQSTAPSSTNVTPVTAPISGTSGGQKPGATGETQRPGGIPQGSGATQVGPGGSTLTPGGPVTGGPVTGGAPGGAPAGDRSASAWGKPGAVEGKPGGSGESSALGKGKVFGSSPISSSSTNVGPGLTNVRAAGVGSVAEGAPAIGAAGAGGATSGENERPGRGFGKNTDAGKRVHKLPVGDLPEEEEAQLAKKAAPEPPSRERTRSILEPAATQDGEEDGEHIRRFGVDDRDLFTDQRGVSPDVIGERAVPDDRP</sequence>
<dbReference type="RefSeq" id="WP_144747140.1">
    <property type="nucleotide sequence ID" value="NZ_VMNW02000018.1"/>
</dbReference>
<reference evidence="2" key="1">
    <citation type="submission" date="2019-09" db="EMBL/GenBank/DDBJ databases">
        <authorList>
            <person name="Teo W.F.A."/>
            <person name="Duangmal K."/>
        </authorList>
    </citation>
    <scope>NUCLEOTIDE SEQUENCE [LARGE SCALE GENOMIC DNA]</scope>
    <source>
        <strain evidence="2">K81G1</strain>
    </source>
</reference>
<feature type="compositionally biased region" description="Gly residues" evidence="1">
    <location>
        <begin position="337"/>
        <end position="352"/>
    </location>
</feature>
<feature type="region of interest" description="Disordered" evidence="1">
    <location>
        <begin position="183"/>
        <end position="404"/>
    </location>
</feature>
<dbReference type="Proteomes" id="UP000319769">
    <property type="component" value="Unassembled WGS sequence"/>
</dbReference>